<dbReference type="Pfam" id="PF13692">
    <property type="entry name" value="Glyco_trans_1_4"/>
    <property type="match status" value="1"/>
</dbReference>
<dbReference type="GO" id="GO:0016757">
    <property type="term" value="F:glycosyltransferase activity"/>
    <property type="evidence" value="ECO:0007669"/>
    <property type="project" value="TreeGrafter"/>
</dbReference>
<sequence>MKILMLTPYLPYPPSSGGQVRSYNLIKNLAKKHKITLFSLIKSEEEERYIPELEKFCQEVRVFKRPEKPWTLKNILRTGFGFYPFLVIRNLSSEEKKAVSQKLENGKFDLIHAETFYVMPHIPKTRIPILLVDQTIEFQVYQHHASNFKVWPLKPFLYLDVFKLKFWETRFWQKAALVVAVSQVDKKRMLSLVPGLDVRVVPNGAGEDLMDIWGKRKIGLEKPIVFFQGNFLWLQNTEAAKILAKEIFPRIKKKIPRALCRIVGQGAKEKIGDLSSDGVEIQDLKTSDIEGVRRAYREGAIFVAPLAGPGGTRLKILGAMASGVPVVTTTTGIEGIDAEDGREVLVRDKPEEIAEATARILKDQKLYQRLTLAARRLVEEKYNWQKISEMLNKIYQEVGGGKKD</sequence>
<dbReference type="AlphaFoldDB" id="A0A2M8L392"/>
<protein>
    <recommendedName>
        <fullName evidence="1">Glycosyltransferase subfamily 4-like N-terminal domain-containing protein</fullName>
    </recommendedName>
</protein>
<evidence type="ECO:0000259" key="1">
    <source>
        <dbReference type="Pfam" id="PF13439"/>
    </source>
</evidence>
<dbReference type="Proteomes" id="UP000231474">
    <property type="component" value="Unassembled WGS sequence"/>
</dbReference>
<dbReference type="CDD" id="cd03801">
    <property type="entry name" value="GT4_PimA-like"/>
    <property type="match status" value="1"/>
</dbReference>
<dbReference type="Pfam" id="PF13439">
    <property type="entry name" value="Glyco_transf_4"/>
    <property type="match status" value="1"/>
</dbReference>
<comment type="caution">
    <text evidence="2">The sequence shown here is derived from an EMBL/GenBank/DDBJ whole genome shotgun (WGS) entry which is preliminary data.</text>
</comment>
<dbReference type="PANTHER" id="PTHR12526:SF600">
    <property type="entry name" value="GLYCOSYL TRANSFERASE GROUP 1"/>
    <property type="match status" value="1"/>
</dbReference>
<accession>A0A2M8L392</accession>
<feature type="domain" description="Glycosyltransferase subfamily 4-like N-terminal" evidence="1">
    <location>
        <begin position="16"/>
        <end position="204"/>
    </location>
</feature>
<gene>
    <name evidence="2" type="ORF">COU95_02660</name>
</gene>
<name>A0A2M8L392_9BACT</name>
<dbReference type="EMBL" id="PFEK01000052">
    <property type="protein sequence ID" value="PJE67395.1"/>
    <property type="molecule type" value="Genomic_DNA"/>
</dbReference>
<dbReference type="Gene3D" id="3.40.50.2000">
    <property type="entry name" value="Glycogen Phosphorylase B"/>
    <property type="match status" value="2"/>
</dbReference>
<dbReference type="PANTHER" id="PTHR12526">
    <property type="entry name" value="GLYCOSYLTRANSFERASE"/>
    <property type="match status" value="1"/>
</dbReference>
<evidence type="ECO:0000313" key="3">
    <source>
        <dbReference type="Proteomes" id="UP000231474"/>
    </source>
</evidence>
<dbReference type="InterPro" id="IPR028098">
    <property type="entry name" value="Glyco_trans_4-like_N"/>
</dbReference>
<organism evidence="2 3">
    <name type="scientific">Candidatus Shapirobacteria bacterium CG10_big_fil_rev_8_21_14_0_10_40_9</name>
    <dbReference type="NCBI Taxonomy" id="1974888"/>
    <lineage>
        <taxon>Bacteria</taxon>
        <taxon>Candidatus Shapironibacteriota</taxon>
    </lineage>
</organism>
<dbReference type="SUPFAM" id="SSF53756">
    <property type="entry name" value="UDP-Glycosyltransferase/glycogen phosphorylase"/>
    <property type="match status" value="1"/>
</dbReference>
<evidence type="ECO:0000313" key="2">
    <source>
        <dbReference type="EMBL" id="PJE67395.1"/>
    </source>
</evidence>
<reference evidence="3" key="1">
    <citation type="submission" date="2017-09" db="EMBL/GenBank/DDBJ databases">
        <title>Depth-based differentiation of microbial function through sediment-hosted aquifers and enrichment of novel symbionts in the deep terrestrial subsurface.</title>
        <authorList>
            <person name="Probst A.J."/>
            <person name="Ladd B."/>
            <person name="Jarett J.K."/>
            <person name="Geller-Mcgrath D.E."/>
            <person name="Sieber C.M.K."/>
            <person name="Emerson J.B."/>
            <person name="Anantharaman K."/>
            <person name="Thomas B.C."/>
            <person name="Malmstrom R."/>
            <person name="Stieglmeier M."/>
            <person name="Klingl A."/>
            <person name="Woyke T."/>
            <person name="Ryan C.M."/>
            <person name="Banfield J.F."/>
        </authorList>
    </citation>
    <scope>NUCLEOTIDE SEQUENCE [LARGE SCALE GENOMIC DNA]</scope>
</reference>
<proteinExistence type="predicted"/>